<evidence type="ECO:0000313" key="2">
    <source>
        <dbReference type="EMBL" id="KAK7439536.1"/>
    </source>
</evidence>
<evidence type="ECO:0008006" key="4">
    <source>
        <dbReference type="Google" id="ProtNLM"/>
    </source>
</evidence>
<name>A0ABR1IS06_9AGAR</name>
<organism evidence="2 3">
    <name type="scientific">Marasmiellus scandens</name>
    <dbReference type="NCBI Taxonomy" id="2682957"/>
    <lineage>
        <taxon>Eukaryota</taxon>
        <taxon>Fungi</taxon>
        <taxon>Dikarya</taxon>
        <taxon>Basidiomycota</taxon>
        <taxon>Agaricomycotina</taxon>
        <taxon>Agaricomycetes</taxon>
        <taxon>Agaricomycetidae</taxon>
        <taxon>Agaricales</taxon>
        <taxon>Marasmiineae</taxon>
        <taxon>Omphalotaceae</taxon>
        <taxon>Marasmiellus</taxon>
    </lineage>
</organism>
<proteinExistence type="predicted"/>
<feature type="signal peptide" evidence="1">
    <location>
        <begin position="1"/>
        <end position="17"/>
    </location>
</feature>
<accession>A0ABR1IS06</accession>
<dbReference type="Proteomes" id="UP001498398">
    <property type="component" value="Unassembled WGS sequence"/>
</dbReference>
<protein>
    <recommendedName>
        <fullName evidence="4">Hepcidin</fullName>
    </recommendedName>
</protein>
<dbReference type="EMBL" id="JBANRG010000072">
    <property type="protein sequence ID" value="KAK7439536.1"/>
    <property type="molecule type" value="Genomic_DNA"/>
</dbReference>
<evidence type="ECO:0000313" key="3">
    <source>
        <dbReference type="Proteomes" id="UP001498398"/>
    </source>
</evidence>
<sequence>MKLSFALFALVVSSVNAAAVQKRDDQDGKDVTTLSAPQTLTATKVFPSLVDFEPFMVSVTSEVVWTQFPIPTSSA</sequence>
<comment type="caution">
    <text evidence="2">The sequence shown here is derived from an EMBL/GenBank/DDBJ whole genome shotgun (WGS) entry which is preliminary data.</text>
</comment>
<keyword evidence="1" id="KW-0732">Signal</keyword>
<evidence type="ECO:0000256" key="1">
    <source>
        <dbReference type="SAM" id="SignalP"/>
    </source>
</evidence>
<feature type="chain" id="PRO_5047324731" description="Hepcidin" evidence="1">
    <location>
        <begin position="18"/>
        <end position="75"/>
    </location>
</feature>
<keyword evidence="3" id="KW-1185">Reference proteome</keyword>
<gene>
    <name evidence="2" type="ORF">VKT23_017464</name>
</gene>
<reference evidence="2 3" key="1">
    <citation type="submission" date="2024-01" db="EMBL/GenBank/DDBJ databases">
        <title>A draft genome for the cacao thread blight pathogen Marasmiellus scandens.</title>
        <authorList>
            <person name="Baruah I.K."/>
            <person name="Leung J."/>
            <person name="Bukari Y."/>
            <person name="Amoako-Attah I."/>
            <person name="Meinhardt L.W."/>
            <person name="Bailey B.A."/>
            <person name="Cohen S.P."/>
        </authorList>
    </citation>
    <scope>NUCLEOTIDE SEQUENCE [LARGE SCALE GENOMIC DNA]</scope>
    <source>
        <strain evidence="2 3">GH-19</strain>
    </source>
</reference>